<feature type="compositionally biased region" description="Low complexity" evidence="1">
    <location>
        <begin position="281"/>
        <end position="293"/>
    </location>
</feature>
<evidence type="ECO:0008006" key="5">
    <source>
        <dbReference type="Google" id="ProtNLM"/>
    </source>
</evidence>
<dbReference type="AlphaFoldDB" id="A0A7D8ULY3"/>
<accession>A0A7D8ULY3</accession>
<evidence type="ECO:0000313" key="4">
    <source>
        <dbReference type="Proteomes" id="UP000481288"/>
    </source>
</evidence>
<dbReference type="EMBL" id="QGMG01000695">
    <property type="protein sequence ID" value="TVY51985.1"/>
    <property type="molecule type" value="Genomic_DNA"/>
</dbReference>
<protein>
    <recommendedName>
        <fullName evidence="5">GEgh 16 protein</fullName>
    </recommendedName>
</protein>
<sequence length="343" mass="32778">MPSLINLLPLLALVHAQGVILSAQGTAGSPASLPLQVLLNQADANVINQGEIAGNVVNECGRTLLSGNIDIGENTETQLANKTVTSVTKGGNVDVTISQGGTNGAGPYTCDVDPTSNADGVSGQLNVTTKETDGTGSIKLSLTMPADLACVGASAGNICTVRCFNTAAAGPFGGCFAVQQTDVTPAANTPDNIPTEQTLAGINEQVAENQKALPAAITGNQEATSGTEQEQGVLAVDNLLSIDSTASATAAIAAVSTGASAAASTGKAKGSGAGAKGAAGKGAANPATAKGAAKGAGAAGNAATAKGAGAAGNAATAKGVKGAGAAAQAQGGKGGKAARSFIS</sequence>
<reference evidence="3 4" key="1">
    <citation type="submission" date="2018-05" db="EMBL/GenBank/DDBJ databases">
        <title>Whole genome sequencing for identification of molecular markers to develop diagnostic detection tools for the regulated plant pathogen Lachnellula willkommii.</title>
        <authorList>
            <person name="Giroux E."/>
            <person name="Bilodeau G."/>
        </authorList>
    </citation>
    <scope>NUCLEOTIDE SEQUENCE [LARGE SCALE GENOMIC DNA]</scope>
    <source>
        <strain evidence="3 4">CBS 625.97</strain>
    </source>
</reference>
<feature type="signal peptide" evidence="2">
    <location>
        <begin position="1"/>
        <end position="16"/>
    </location>
</feature>
<dbReference type="Pfam" id="PF11327">
    <property type="entry name" value="Egh16-like"/>
    <property type="match status" value="1"/>
</dbReference>
<dbReference type="Proteomes" id="UP000481288">
    <property type="component" value="Unassembled WGS sequence"/>
</dbReference>
<dbReference type="InterPro" id="IPR021476">
    <property type="entry name" value="Egh16-like"/>
</dbReference>
<dbReference type="PANTHER" id="PTHR34618">
    <property type="entry name" value="SURFACE PROTEIN MAS1, PUTATIVE-RELATED"/>
    <property type="match status" value="1"/>
</dbReference>
<keyword evidence="2" id="KW-0732">Signal</keyword>
<dbReference type="PANTHER" id="PTHR34618:SF3">
    <property type="entry name" value="GEGH 16 PROTEIN"/>
    <property type="match status" value="1"/>
</dbReference>
<organism evidence="3 4">
    <name type="scientific">Lachnellula cervina</name>
    <dbReference type="NCBI Taxonomy" id="1316786"/>
    <lineage>
        <taxon>Eukaryota</taxon>
        <taxon>Fungi</taxon>
        <taxon>Dikarya</taxon>
        <taxon>Ascomycota</taxon>
        <taxon>Pezizomycotina</taxon>
        <taxon>Leotiomycetes</taxon>
        <taxon>Helotiales</taxon>
        <taxon>Lachnaceae</taxon>
        <taxon>Lachnellula</taxon>
    </lineage>
</organism>
<feature type="chain" id="PRO_5028915104" description="GEgh 16 protein" evidence="2">
    <location>
        <begin position="17"/>
        <end position="343"/>
    </location>
</feature>
<keyword evidence="4" id="KW-1185">Reference proteome</keyword>
<dbReference type="OrthoDB" id="3241054at2759"/>
<evidence type="ECO:0000256" key="1">
    <source>
        <dbReference type="SAM" id="MobiDB-lite"/>
    </source>
</evidence>
<evidence type="ECO:0000313" key="3">
    <source>
        <dbReference type="EMBL" id="TVY51985.1"/>
    </source>
</evidence>
<feature type="compositionally biased region" description="Gly residues" evidence="1">
    <location>
        <begin position="269"/>
        <end position="280"/>
    </location>
</feature>
<evidence type="ECO:0000256" key="2">
    <source>
        <dbReference type="SAM" id="SignalP"/>
    </source>
</evidence>
<feature type="region of interest" description="Disordered" evidence="1">
    <location>
        <begin position="264"/>
        <end position="293"/>
    </location>
</feature>
<comment type="caution">
    <text evidence="3">The sequence shown here is derived from an EMBL/GenBank/DDBJ whole genome shotgun (WGS) entry which is preliminary data.</text>
</comment>
<name>A0A7D8ULY3_9HELO</name>
<proteinExistence type="predicted"/>
<gene>
    <name evidence="3" type="ORF">LCER1_G005302</name>
</gene>